<dbReference type="Proteomes" id="UP000732380">
    <property type="component" value="Unassembled WGS sequence"/>
</dbReference>
<gene>
    <name evidence="2" type="ORF">E4U13_000690</name>
</gene>
<name>A0A9P7PV26_9HYPO</name>
<proteinExistence type="predicted"/>
<feature type="compositionally biased region" description="Basic and acidic residues" evidence="1">
    <location>
        <begin position="59"/>
        <end position="68"/>
    </location>
</feature>
<reference evidence="2 3" key="1">
    <citation type="journal article" date="2020" name="bioRxiv">
        <title>Whole genome comparisons of ergot fungi reveals the divergence and evolution of species within the genus Claviceps are the result of varying mechanisms driving genome evolution and host range expansion.</title>
        <authorList>
            <person name="Wyka S.A."/>
            <person name="Mondo S.J."/>
            <person name="Liu M."/>
            <person name="Dettman J."/>
            <person name="Nalam V."/>
            <person name="Broders K.D."/>
        </authorList>
    </citation>
    <scope>NUCLEOTIDE SEQUENCE [LARGE SCALE GENOMIC DNA]</scope>
    <source>
        <strain evidence="2 3">LM576</strain>
    </source>
</reference>
<evidence type="ECO:0000313" key="3">
    <source>
        <dbReference type="Proteomes" id="UP000732380"/>
    </source>
</evidence>
<dbReference type="AlphaFoldDB" id="A0A9P7PV26"/>
<keyword evidence="3" id="KW-1185">Reference proteome</keyword>
<sequence length="68" mass="7213">QLSRKEAVRAGIHVSDHALDLGVGSGFVALVMHVGMPYDLIGSAGQRKQTGRGHVVDGNYDKANRPSD</sequence>
<accession>A0A9P7PV26</accession>
<dbReference type="EMBL" id="SRQM01001206">
    <property type="protein sequence ID" value="KAG6103187.1"/>
    <property type="molecule type" value="Genomic_DNA"/>
</dbReference>
<feature type="non-terminal residue" evidence="2">
    <location>
        <position position="1"/>
    </location>
</feature>
<comment type="caution">
    <text evidence="2">The sequence shown here is derived from an EMBL/GenBank/DDBJ whole genome shotgun (WGS) entry which is preliminary data.</text>
</comment>
<evidence type="ECO:0000313" key="2">
    <source>
        <dbReference type="EMBL" id="KAG6103187.1"/>
    </source>
</evidence>
<organism evidence="2 3">
    <name type="scientific">Claviceps humidiphila</name>
    <dbReference type="NCBI Taxonomy" id="1294629"/>
    <lineage>
        <taxon>Eukaryota</taxon>
        <taxon>Fungi</taxon>
        <taxon>Dikarya</taxon>
        <taxon>Ascomycota</taxon>
        <taxon>Pezizomycotina</taxon>
        <taxon>Sordariomycetes</taxon>
        <taxon>Hypocreomycetidae</taxon>
        <taxon>Hypocreales</taxon>
        <taxon>Clavicipitaceae</taxon>
        <taxon>Claviceps</taxon>
    </lineage>
</organism>
<protein>
    <submittedName>
        <fullName evidence="2">Uncharacterized protein</fullName>
    </submittedName>
</protein>
<evidence type="ECO:0000256" key="1">
    <source>
        <dbReference type="SAM" id="MobiDB-lite"/>
    </source>
</evidence>
<feature type="non-terminal residue" evidence="2">
    <location>
        <position position="68"/>
    </location>
</feature>
<feature type="region of interest" description="Disordered" evidence="1">
    <location>
        <begin position="43"/>
        <end position="68"/>
    </location>
</feature>